<dbReference type="InterPro" id="IPR036111">
    <property type="entry name" value="Mal/L-sulfo/L-lacto_DH-like_sf"/>
</dbReference>
<accession>A0A239HZC3</accession>
<dbReference type="InterPro" id="IPR043143">
    <property type="entry name" value="Mal/L-sulf/L-lact_DH-like_NADP"/>
</dbReference>
<evidence type="ECO:0000313" key="3">
    <source>
        <dbReference type="EMBL" id="SNS86856.1"/>
    </source>
</evidence>
<dbReference type="PANTHER" id="PTHR11091">
    <property type="entry name" value="OXIDOREDUCTASE-RELATED"/>
    <property type="match status" value="1"/>
</dbReference>
<protein>
    <submittedName>
        <fullName evidence="3">Malate/lactate/ureidoglycolate dehydrogenase, LDH2 family</fullName>
    </submittedName>
</protein>
<evidence type="ECO:0000256" key="1">
    <source>
        <dbReference type="ARBA" id="ARBA00006056"/>
    </source>
</evidence>
<evidence type="ECO:0000256" key="2">
    <source>
        <dbReference type="ARBA" id="ARBA00023002"/>
    </source>
</evidence>
<dbReference type="Gene3D" id="1.10.1530.10">
    <property type="match status" value="1"/>
</dbReference>
<dbReference type="RefSeq" id="WP_089233216.1">
    <property type="nucleotide sequence ID" value="NZ_FZOY01000004.1"/>
</dbReference>
<dbReference type="Pfam" id="PF02615">
    <property type="entry name" value="Ldh_2"/>
    <property type="match status" value="1"/>
</dbReference>
<comment type="similarity">
    <text evidence="1">Belongs to the LDH2/MDH2 oxidoreductase family.</text>
</comment>
<dbReference type="Proteomes" id="UP000198426">
    <property type="component" value="Unassembled WGS sequence"/>
</dbReference>
<evidence type="ECO:0000313" key="4">
    <source>
        <dbReference type="Proteomes" id="UP000198426"/>
    </source>
</evidence>
<dbReference type="OrthoDB" id="9811519at2"/>
<keyword evidence="4" id="KW-1185">Reference proteome</keyword>
<dbReference type="PANTHER" id="PTHR11091:SF0">
    <property type="entry name" value="MALATE DEHYDROGENASE"/>
    <property type="match status" value="1"/>
</dbReference>
<dbReference type="EMBL" id="FZOY01000004">
    <property type="protein sequence ID" value="SNS86856.1"/>
    <property type="molecule type" value="Genomic_DNA"/>
</dbReference>
<reference evidence="3 4" key="1">
    <citation type="submission" date="2017-06" db="EMBL/GenBank/DDBJ databases">
        <authorList>
            <person name="Kim H.J."/>
            <person name="Triplett B.A."/>
        </authorList>
    </citation>
    <scope>NUCLEOTIDE SEQUENCE [LARGE SCALE GENOMIC DNA]</scope>
    <source>
        <strain evidence="3 4">DSM 29339</strain>
    </source>
</reference>
<dbReference type="InterPro" id="IPR003767">
    <property type="entry name" value="Malate/L-lactate_DH-like"/>
</dbReference>
<proteinExistence type="inferred from homology"/>
<dbReference type="SUPFAM" id="SSF89733">
    <property type="entry name" value="L-sulfolactate dehydrogenase-like"/>
    <property type="match status" value="1"/>
</dbReference>
<gene>
    <name evidence="3" type="ORF">SAMN05421757_104121</name>
</gene>
<keyword evidence="2" id="KW-0560">Oxidoreductase</keyword>
<dbReference type="GO" id="GO:0016491">
    <property type="term" value="F:oxidoreductase activity"/>
    <property type="evidence" value="ECO:0007669"/>
    <property type="project" value="UniProtKB-KW"/>
</dbReference>
<dbReference type="AlphaFoldDB" id="A0A239HZC3"/>
<dbReference type="Gene3D" id="3.30.1370.60">
    <property type="entry name" value="Hypothetical oxidoreductase yiak, domain 2"/>
    <property type="match status" value="1"/>
</dbReference>
<sequence length="350" mass="37203">MSLIEKCPLAGLEAFIGRCLEACTMPGPDAAKVAGLMAQADLMGQDGHGVFRLPMYVRRIRAGGMNMTPTFERLSERPATALIDGDNGMGHLVMHHATELAMDKARTTGVAWVGARHSNHAGPASLYAMMPARENMIGLYLAVGSANHMPPWGGTDMLLSTNPIAVAVPSQEYPPIVLDMATTVAAYGKVKTAAQRGETMPEGWMIDREGRPLTDPARASEGFLLPIGGPKGYGLSLIFGILAGVLNGAAFGRDVVDFNAEAETVTNTGHMILALDIAAFADPAAFRAGIDDVWRQMKSSARMPGVGEIRLPGERLHRVMIERKAEGIPIPAQLRNALDRLAADLGVASL</sequence>
<organism evidence="3 4">
    <name type="scientific">Tropicimonas sediminicola</name>
    <dbReference type="NCBI Taxonomy" id="1031541"/>
    <lineage>
        <taxon>Bacteria</taxon>
        <taxon>Pseudomonadati</taxon>
        <taxon>Pseudomonadota</taxon>
        <taxon>Alphaproteobacteria</taxon>
        <taxon>Rhodobacterales</taxon>
        <taxon>Roseobacteraceae</taxon>
        <taxon>Tropicimonas</taxon>
    </lineage>
</organism>
<dbReference type="InterPro" id="IPR043144">
    <property type="entry name" value="Mal/L-sulf/L-lact_DH-like_ah"/>
</dbReference>
<name>A0A239HZC3_9RHOB</name>